<name>R1G3Q5_9PSEU</name>
<keyword evidence="2" id="KW-1185">Reference proteome</keyword>
<dbReference type="PATRIC" id="fig|1292037.4.peg.4443"/>
<protein>
    <submittedName>
        <fullName evidence="1">Uncharacterized protein</fullName>
    </submittedName>
</protein>
<feature type="non-terminal residue" evidence="1">
    <location>
        <position position="1"/>
    </location>
</feature>
<gene>
    <name evidence="1" type="ORF">H480_23432</name>
</gene>
<organism evidence="1 2">
    <name type="scientific">Amycolatopsis vancoresmycina DSM 44592</name>
    <dbReference type="NCBI Taxonomy" id="1292037"/>
    <lineage>
        <taxon>Bacteria</taxon>
        <taxon>Bacillati</taxon>
        <taxon>Actinomycetota</taxon>
        <taxon>Actinomycetes</taxon>
        <taxon>Pseudonocardiales</taxon>
        <taxon>Pseudonocardiaceae</taxon>
        <taxon>Amycolatopsis</taxon>
    </lineage>
</organism>
<reference evidence="1 2" key="1">
    <citation type="submission" date="2013-02" db="EMBL/GenBank/DDBJ databases">
        <title>Draft genome sequence of Amycolatopsis vancoresmycina strain DSM 44592T.</title>
        <authorList>
            <person name="Kumar S."/>
            <person name="Kaur N."/>
            <person name="Kaur C."/>
            <person name="Raghava G.P.S."/>
            <person name="Mayilraj S."/>
        </authorList>
    </citation>
    <scope>NUCLEOTIDE SEQUENCE [LARGE SCALE GENOMIC DNA]</scope>
    <source>
        <strain evidence="1 2">DSM 44592</strain>
    </source>
</reference>
<dbReference type="AlphaFoldDB" id="R1G3Q5"/>
<proteinExistence type="predicted"/>
<dbReference type="RefSeq" id="WP_003093872.1">
    <property type="nucleotide sequence ID" value="NZ_AOUO01000341.1"/>
</dbReference>
<dbReference type="eggNOG" id="COG3420">
    <property type="taxonomic scope" value="Bacteria"/>
</dbReference>
<sequence>DEFVEMLIGLTALETRITEFLTQIRPLEAINAPLRAAIRPVRVGAQSMQLGIRTMRELSRIISNLLNSGARPSLPR</sequence>
<dbReference type="EMBL" id="AOUO01000341">
    <property type="protein sequence ID" value="EOD66082.1"/>
    <property type="molecule type" value="Genomic_DNA"/>
</dbReference>
<accession>R1G3Q5</accession>
<comment type="caution">
    <text evidence="1">The sequence shown here is derived from an EMBL/GenBank/DDBJ whole genome shotgun (WGS) entry which is preliminary data.</text>
</comment>
<evidence type="ECO:0000313" key="2">
    <source>
        <dbReference type="Proteomes" id="UP000014139"/>
    </source>
</evidence>
<evidence type="ECO:0000313" key="1">
    <source>
        <dbReference type="EMBL" id="EOD66082.1"/>
    </source>
</evidence>
<dbReference type="Proteomes" id="UP000014139">
    <property type="component" value="Unassembled WGS sequence"/>
</dbReference>